<dbReference type="EMBL" id="SSOP01000013">
    <property type="protein sequence ID" value="KAB5595047.1"/>
    <property type="molecule type" value="Genomic_DNA"/>
</dbReference>
<dbReference type="SUPFAM" id="SSF54236">
    <property type="entry name" value="Ubiquitin-like"/>
    <property type="match status" value="1"/>
</dbReference>
<keyword evidence="3" id="KW-1185">Reference proteome</keyword>
<dbReference type="InterPro" id="IPR029071">
    <property type="entry name" value="Ubiquitin-like_domsf"/>
</dbReference>
<dbReference type="PROSITE" id="PS50053">
    <property type="entry name" value="UBIQUITIN_2"/>
    <property type="match status" value="1"/>
</dbReference>
<dbReference type="Gene3D" id="3.10.20.90">
    <property type="entry name" value="Phosphatidylinositol 3-kinase Catalytic Subunit, Chain A, domain 1"/>
    <property type="match status" value="1"/>
</dbReference>
<feature type="domain" description="Ubiquitin-like" evidence="1">
    <location>
        <begin position="7"/>
        <end position="94"/>
    </location>
</feature>
<reference evidence="2 3" key="1">
    <citation type="journal article" date="2019" name="Fungal Biol. Biotechnol.">
        <title>Draft genome sequence of fastidious pathogen Ceratobasidium theobromae, which causes vascular-streak dieback in Theobroma cacao.</title>
        <authorList>
            <person name="Ali S.S."/>
            <person name="Asman A."/>
            <person name="Shao J."/>
            <person name="Firmansyah A.P."/>
            <person name="Susilo A.W."/>
            <person name="Rosmana A."/>
            <person name="McMahon P."/>
            <person name="Junaid M."/>
            <person name="Guest D."/>
            <person name="Kheng T.Y."/>
            <person name="Meinhardt L.W."/>
            <person name="Bailey B.A."/>
        </authorList>
    </citation>
    <scope>NUCLEOTIDE SEQUENCE [LARGE SCALE GENOMIC DNA]</scope>
    <source>
        <strain evidence="2 3">CT2</strain>
    </source>
</reference>
<evidence type="ECO:0000259" key="1">
    <source>
        <dbReference type="PROSITE" id="PS50053"/>
    </source>
</evidence>
<sequence length="97" mass="11334">MVFVATFQVRIRRATAGELWIQVTSKTTILDIKRKIFEDGAIPPYSQRFALYQRSHTKIKSDYFHRLIWDGEVLDNDNATLESYGITTEVDIYMESI</sequence>
<name>A0A5N5QV15_9AGAM</name>
<dbReference type="InterPro" id="IPR040610">
    <property type="entry name" value="SNRNP25_ubiquitin"/>
</dbReference>
<evidence type="ECO:0000313" key="3">
    <source>
        <dbReference type="Proteomes" id="UP000383932"/>
    </source>
</evidence>
<accession>A0A5N5QV15</accession>
<dbReference type="CDD" id="cd17039">
    <property type="entry name" value="Ubl_ubiquitin_like"/>
    <property type="match status" value="1"/>
</dbReference>
<proteinExistence type="predicted"/>
<gene>
    <name evidence="2" type="ORF">CTheo_1508</name>
</gene>
<dbReference type="OrthoDB" id="428577at2759"/>
<dbReference type="Proteomes" id="UP000383932">
    <property type="component" value="Unassembled WGS sequence"/>
</dbReference>
<dbReference type="InterPro" id="IPR000626">
    <property type="entry name" value="Ubiquitin-like_dom"/>
</dbReference>
<dbReference type="AlphaFoldDB" id="A0A5N5QV15"/>
<protein>
    <submittedName>
        <fullName evidence="2">Ubiquitin-like Rad60 SUMO-like protein</fullName>
    </submittedName>
</protein>
<organism evidence="2 3">
    <name type="scientific">Ceratobasidium theobromae</name>
    <dbReference type="NCBI Taxonomy" id="1582974"/>
    <lineage>
        <taxon>Eukaryota</taxon>
        <taxon>Fungi</taxon>
        <taxon>Dikarya</taxon>
        <taxon>Basidiomycota</taxon>
        <taxon>Agaricomycotina</taxon>
        <taxon>Agaricomycetes</taxon>
        <taxon>Cantharellales</taxon>
        <taxon>Ceratobasidiaceae</taxon>
        <taxon>Ceratobasidium</taxon>
    </lineage>
</organism>
<evidence type="ECO:0000313" key="2">
    <source>
        <dbReference type="EMBL" id="KAB5595047.1"/>
    </source>
</evidence>
<comment type="caution">
    <text evidence="2">The sequence shown here is derived from an EMBL/GenBank/DDBJ whole genome shotgun (WGS) entry which is preliminary data.</text>
</comment>
<dbReference type="Pfam" id="PF18036">
    <property type="entry name" value="Ubiquitin_4"/>
    <property type="match status" value="1"/>
</dbReference>